<keyword evidence="4" id="KW-1185">Reference proteome</keyword>
<dbReference type="PANTHER" id="PTHR43630:SF2">
    <property type="entry name" value="GLYCOSYLTRANSFERASE"/>
    <property type="match status" value="1"/>
</dbReference>
<protein>
    <submittedName>
        <fullName evidence="3">Uncharacterized glycosyltransferase RP128</fullName>
    </submittedName>
</protein>
<dbReference type="Proteomes" id="UP001642464">
    <property type="component" value="Unassembled WGS sequence"/>
</dbReference>
<keyword evidence="1" id="KW-0812">Transmembrane</keyword>
<keyword evidence="1" id="KW-1133">Transmembrane helix</keyword>
<feature type="domain" description="Glycosyltransferase 2-like" evidence="2">
    <location>
        <begin position="8"/>
        <end position="96"/>
    </location>
</feature>
<name>A0ABP0PP76_9DINO</name>
<dbReference type="Pfam" id="PF00535">
    <property type="entry name" value="Glycos_transf_2"/>
    <property type="match status" value="1"/>
</dbReference>
<proteinExistence type="predicted"/>
<dbReference type="EMBL" id="CAXAMM010037891">
    <property type="protein sequence ID" value="CAK9077831.1"/>
    <property type="molecule type" value="Genomic_DNA"/>
</dbReference>
<keyword evidence="1" id="KW-0472">Membrane</keyword>
<evidence type="ECO:0000256" key="1">
    <source>
        <dbReference type="SAM" id="Phobius"/>
    </source>
</evidence>
<evidence type="ECO:0000313" key="4">
    <source>
        <dbReference type="Proteomes" id="UP001642464"/>
    </source>
</evidence>
<reference evidence="3 4" key="1">
    <citation type="submission" date="2024-02" db="EMBL/GenBank/DDBJ databases">
        <authorList>
            <person name="Chen Y."/>
            <person name="Shah S."/>
            <person name="Dougan E. K."/>
            <person name="Thang M."/>
            <person name="Chan C."/>
        </authorList>
    </citation>
    <scope>NUCLEOTIDE SEQUENCE [LARGE SCALE GENOMIC DNA]</scope>
</reference>
<accession>A0ABP0PP76</accession>
<dbReference type="Gene3D" id="3.90.550.10">
    <property type="entry name" value="Spore Coat Polysaccharide Biosynthesis Protein SpsA, Chain A"/>
    <property type="match status" value="1"/>
</dbReference>
<dbReference type="InterPro" id="IPR029044">
    <property type="entry name" value="Nucleotide-diphossugar_trans"/>
</dbReference>
<feature type="transmembrane region" description="Helical" evidence="1">
    <location>
        <begin position="224"/>
        <end position="241"/>
    </location>
</feature>
<evidence type="ECO:0000313" key="3">
    <source>
        <dbReference type="EMBL" id="CAK9077831.1"/>
    </source>
</evidence>
<comment type="caution">
    <text evidence="3">The sequence shown here is derived from an EMBL/GenBank/DDBJ whole genome shotgun (WGS) entry which is preliminary data.</text>
</comment>
<dbReference type="InterPro" id="IPR001173">
    <property type="entry name" value="Glyco_trans_2-like"/>
</dbReference>
<dbReference type="PANTHER" id="PTHR43630">
    <property type="entry name" value="POLY-BETA-1,6-N-ACETYL-D-GLUCOSAMINE SYNTHASE"/>
    <property type="match status" value="1"/>
</dbReference>
<dbReference type="SUPFAM" id="SSF53448">
    <property type="entry name" value="Nucleotide-diphospho-sugar transferases"/>
    <property type="match status" value="1"/>
</dbReference>
<evidence type="ECO:0000259" key="2">
    <source>
        <dbReference type="Pfam" id="PF00535"/>
    </source>
</evidence>
<organism evidence="3 4">
    <name type="scientific">Durusdinium trenchii</name>
    <dbReference type="NCBI Taxonomy" id="1381693"/>
    <lineage>
        <taxon>Eukaryota</taxon>
        <taxon>Sar</taxon>
        <taxon>Alveolata</taxon>
        <taxon>Dinophyceae</taxon>
        <taxon>Suessiales</taxon>
        <taxon>Symbiodiniaceae</taxon>
        <taxon>Durusdinium</taxon>
    </lineage>
</organism>
<sequence length="254" mass="28805">METTLPLSCFIIAQNEVDRIGFAIRSVRAWVDEVIVIDSGSTDGTQDLARSLGAEVIENAWPGYGLQKRFGEDRCRNTWLLNIDADEEVTPELAAEIQGVFAGGSPPADGYKIAIADLFPGETSPGWFAYAYPPVRLYRRDRGRYSESPVHDRVAFEADAKIERLKGRMLHRSIRSLGDQLAKLDRYSTMQADDFVARGRRLSAVRVYTEFPASFLKAWLGRRLILRGTFGFLVAMNYAIYRHMRVAKIYERTR</sequence>
<gene>
    <name evidence="3" type="ORF">SCF082_LOCUS37304</name>
</gene>
<dbReference type="CDD" id="cd02511">
    <property type="entry name" value="Beta4Glucosyltransferase"/>
    <property type="match status" value="1"/>
</dbReference>